<gene>
    <name evidence="2" type="ORF">BC938DRAFT_480754</name>
</gene>
<accession>A0A433QHT3</accession>
<dbReference type="AlphaFoldDB" id="A0A433QHT3"/>
<name>A0A433QHT3_9FUNG</name>
<organism evidence="2 3">
    <name type="scientific">Jimgerdemannia flammicorona</name>
    <dbReference type="NCBI Taxonomy" id="994334"/>
    <lineage>
        <taxon>Eukaryota</taxon>
        <taxon>Fungi</taxon>
        <taxon>Fungi incertae sedis</taxon>
        <taxon>Mucoromycota</taxon>
        <taxon>Mucoromycotina</taxon>
        <taxon>Endogonomycetes</taxon>
        <taxon>Endogonales</taxon>
        <taxon>Endogonaceae</taxon>
        <taxon>Jimgerdemannia</taxon>
    </lineage>
</organism>
<evidence type="ECO:0000313" key="2">
    <source>
        <dbReference type="EMBL" id="RUS29366.1"/>
    </source>
</evidence>
<protein>
    <submittedName>
        <fullName evidence="2">Uncharacterized protein</fullName>
    </submittedName>
</protein>
<feature type="compositionally biased region" description="Basic and acidic residues" evidence="1">
    <location>
        <begin position="107"/>
        <end position="120"/>
    </location>
</feature>
<sequence length="120" mass="13187">MGKIHDVAGETGKQRRILWKDFSSRHGSRLQNIKRIEGKELARVSSEMFQTRSSCPVPRRSFTSVWVHTSCDGAEPLLPGGIPNLKLNTLAIELDGTDLEVDADGGDEGRGEGVVREAEK</sequence>
<proteinExistence type="predicted"/>
<evidence type="ECO:0000313" key="3">
    <source>
        <dbReference type="Proteomes" id="UP000274822"/>
    </source>
</evidence>
<evidence type="ECO:0000256" key="1">
    <source>
        <dbReference type="SAM" id="MobiDB-lite"/>
    </source>
</evidence>
<dbReference type="EMBL" id="RBNJ01005256">
    <property type="protein sequence ID" value="RUS29366.1"/>
    <property type="molecule type" value="Genomic_DNA"/>
</dbReference>
<reference evidence="2 3" key="1">
    <citation type="journal article" date="2018" name="New Phytol.">
        <title>Phylogenomics of Endogonaceae and evolution of mycorrhizas within Mucoromycota.</title>
        <authorList>
            <person name="Chang Y."/>
            <person name="Desiro A."/>
            <person name="Na H."/>
            <person name="Sandor L."/>
            <person name="Lipzen A."/>
            <person name="Clum A."/>
            <person name="Barry K."/>
            <person name="Grigoriev I.V."/>
            <person name="Martin F.M."/>
            <person name="Stajich J.E."/>
            <person name="Smith M.E."/>
            <person name="Bonito G."/>
            <person name="Spatafora J.W."/>
        </authorList>
    </citation>
    <scope>NUCLEOTIDE SEQUENCE [LARGE SCALE GENOMIC DNA]</scope>
    <source>
        <strain evidence="2 3">AD002</strain>
    </source>
</reference>
<feature type="region of interest" description="Disordered" evidence="1">
    <location>
        <begin position="99"/>
        <end position="120"/>
    </location>
</feature>
<dbReference type="Proteomes" id="UP000274822">
    <property type="component" value="Unassembled WGS sequence"/>
</dbReference>
<keyword evidence="3" id="KW-1185">Reference proteome</keyword>
<comment type="caution">
    <text evidence="2">The sequence shown here is derived from an EMBL/GenBank/DDBJ whole genome shotgun (WGS) entry which is preliminary data.</text>
</comment>